<organism evidence="14 15">
    <name type="scientific">Galendromus occidentalis</name>
    <name type="common">western predatory mite</name>
    <dbReference type="NCBI Taxonomy" id="34638"/>
    <lineage>
        <taxon>Eukaryota</taxon>
        <taxon>Metazoa</taxon>
        <taxon>Ecdysozoa</taxon>
        <taxon>Arthropoda</taxon>
        <taxon>Chelicerata</taxon>
        <taxon>Arachnida</taxon>
        <taxon>Acari</taxon>
        <taxon>Parasitiformes</taxon>
        <taxon>Mesostigmata</taxon>
        <taxon>Gamasina</taxon>
        <taxon>Phytoseioidea</taxon>
        <taxon>Phytoseiidae</taxon>
        <taxon>Typhlodrominae</taxon>
        <taxon>Galendromus</taxon>
    </lineage>
</organism>
<dbReference type="InterPro" id="IPR056619">
    <property type="entry name" value="C8-3_MUC4"/>
</dbReference>
<evidence type="ECO:0000256" key="6">
    <source>
        <dbReference type="PROSITE-ProRule" id="PRU00302"/>
    </source>
</evidence>
<evidence type="ECO:0000256" key="1">
    <source>
        <dbReference type="ARBA" id="ARBA00004370"/>
    </source>
</evidence>
<dbReference type="InterPro" id="IPR051495">
    <property type="entry name" value="Epithelial_Barrier/Signaling"/>
</dbReference>
<dbReference type="Pfam" id="PF00084">
    <property type="entry name" value="Sushi"/>
    <property type="match status" value="1"/>
</dbReference>
<dbReference type="PROSITE" id="PS50856">
    <property type="entry name" value="AMOP"/>
    <property type="match status" value="1"/>
</dbReference>
<feature type="domain" description="VWFD" evidence="13">
    <location>
        <begin position="724"/>
        <end position="934"/>
    </location>
</feature>
<dbReference type="RefSeq" id="XP_018495474.1">
    <property type="nucleotide sequence ID" value="XM_018639958.1"/>
</dbReference>
<keyword evidence="6" id="KW-0768">Sushi</keyword>
<feature type="domain" description="Sushi" evidence="11">
    <location>
        <begin position="1020"/>
        <end position="1078"/>
    </location>
</feature>
<feature type="domain" description="NIDO" evidence="12">
    <location>
        <begin position="162"/>
        <end position="315"/>
    </location>
</feature>
<dbReference type="SUPFAM" id="SSF57535">
    <property type="entry name" value="Complement control module/SCR domain"/>
    <property type="match status" value="1"/>
</dbReference>
<dbReference type="AlphaFoldDB" id="A0AAJ7P9V5"/>
<dbReference type="InterPro" id="IPR000436">
    <property type="entry name" value="Sushi_SCR_CCP_dom"/>
</dbReference>
<dbReference type="InterPro" id="IPR035976">
    <property type="entry name" value="Sushi/SCR/CCP_sf"/>
</dbReference>
<evidence type="ECO:0000259" key="11">
    <source>
        <dbReference type="PROSITE" id="PS50923"/>
    </source>
</evidence>
<dbReference type="CDD" id="cd00033">
    <property type="entry name" value="CCP"/>
    <property type="match status" value="1"/>
</dbReference>
<keyword evidence="2 8" id="KW-0812">Transmembrane</keyword>
<evidence type="ECO:0000256" key="5">
    <source>
        <dbReference type="ARBA" id="ARBA00023157"/>
    </source>
</evidence>
<dbReference type="SMART" id="SM00723">
    <property type="entry name" value="AMOP"/>
    <property type="match status" value="1"/>
</dbReference>
<keyword evidence="5" id="KW-1015">Disulfide bond</keyword>
<evidence type="ECO:0000259" key="10">
    <source>
        <dbReference type="PROSITE" id="PS50856"/>
    </source>
</evidence>
<keyword evidence="9" id="KW-0732">Signal</keyword>
<dbReference type="Gene3D" id="2.10.70.10">
    <property type="entry name" value="Complement Module, domain 1"/>
    <property type="match status" value="1"/>
</dbReference>
<keyword evidence="4 8" id="KW-0472">Membrane</keyword>
<dbReference type="CTD" id="43688"/>
<evidence type="ECO:0000256" key="9">
    <source>
        <dbReference type="SAM" id="SignalP"/>
    </source>
</evidence>
<dbReference type="GO" id="GO:0007160">
    <property type="term" value="P:cell-matrix adhesion"/>
    <property type="evidence" value="ECO:0007669"/>
    <property type="project" value="InterPro"/>
</dbReference>
<dbReference type="Pfam" id="PF06119">
    <property type="entry name" value="NIDO"/>
    <property type="match status" value="1"/>
</dbReference>
<evidence type="ECO:0000313" key="15">
    <source>
        <dbReference type="RefSeq" id="XP_018495474.1"/>
    </source>
</evidence>
<dbReference type="PANTHER" id="PTHR13802">
    <property type="entry name" value="MUCIN 4-RELATED"/>
    <property type="match status" value="1"/>
</dbReference>
<dbReference type="InterPro" id="IPR014756">
    <property type="entry name" value="Ig_E-set"/>
</dbReference>
<evidence type="ECO:0000256" key="2">
    <source>
        <dbReference type="ARBA" id="ARBA00022692"/>
    </source>
</evidence>
<feature type="signal peptide" evidence="9">
    <location>
        <begin position="1"/>
        <end position="25"/>
    </location>
</feature>
<dbReference type="PANTHER" id="PTHR13802:SF52">
    <property type="entry name" value="MUCIN-4"/>
    <property type="match status" value="1"/>
</dbReference>
<feature type="region of interest" description="Disordered" evidence="7">
    <location>
        <begin position="1127"/>
        <end position="1147"/>
    </location>
</feature>
<dbReference type="InterPro" id="IPR005533">
    <property type="entry name" value="AMOP_dom"/>
</dbReference>
<feature type="transmembrane region" description="Helical" evidence="8">
    <location>
        <begin position="1083"/>
        <end position="1108"/>
    </location>
</feature>
<feature type="chain" id="PRO_5042545219" evidence="9">
    <location>
        <begin position="26"/>
        <end position="1147"/>
    </location>
</feature>
<proteinExistence type="predicted"/>
<dbReference type="PROSITE" id="PS51220">
    <property type="entry name" value="NIDO"/>
    <property type="match status" value="1"/>
</dbReference>
<evidence type="ECO:0000313" key="14">
    <source>
        <dbReference type="Proteomes" id="UP000694867"/>
    </source>
</evidence>
<evidence type="ECO:0000256" key="3">
    <source>
        <dbReference type="ARBA" id="ARBA00022989"/>
    </source>
</evidence>
<evidence type="ECO:0000256" key="8">
    <source>
        <dbReference type="SAM" id="Phobius"/>
    </source>
</evidence>
<comment type="caution">
    <text evidence="6">Lacks conserved residue(s) required for the propagation of feature annotation.</text>
</comment>
<evidence type="ECO:0000256" key="7">
    <source>
        <dbReference type="SAM" id="MobiDB-lite"/>
    </source>
</evidence>
<dbReference type="InterPro" id="IPR013783">
    <property type="entry name" value="Ig-like_fold"/>
</dbReference>
<accession>A0AAJ7P9V5</accession>
<dbReference type="InterPro" id="IPR001846">
    <property type="entry name" value="VWF_type-D"/>
</dbReference>
<dbReference type="Proteomes" id="UP000694867">
    <property type="component" value="Unplaced"/>
</dbReference>
<dbReference type="Gene3D" id="2.60.40.10">
    <property type="entry name" value="Immunoglobulins"/>
    <property type="match status" value="1"/>
</dbReference>
<feature type="domain" description="AMOP" evidence="10">
    <location>
        <begin position="559"/>
        <end position="712"/>
    </location>
</feature>
<evidence type="ECO:0000259" key="12">
    <source>
        <dbReference type="PROSITE" id="PS51220"/>
    </source>
</evidence>
<dbReference type="Pfam" id="PF03782">
    <property type="entry name" value="AMOP"/>
    <property type="match status" value="1"/>
</dbReference>
<dbReference type="Pfam" id="PF23263">
    <property type="entry name" value="C8-3_MUC4"/>
    <property type="match status" value="1"/>
</dbReference>
<dbReference type="SMART" id="SM00539">
    <property type="entry name" value="NIDO"/>
    <property type="match status" value="1"/>
</dbReference>
<keyword evidence="3 8" id="KW-1133">Transmembrane helix</keyword>
<comment type="subcellular location">
    <subcellularLocation>
        <location evidence="1">Membrane</location>
    </subcellularLocation>
</comment>
<keyword evidence="14" id="KW-1185">Reference proteome</keyword>
<dbReference type="KEGG" id="goe:100903369"/>
<gene>
    <name evidence="15" type="primary">LOC100903369</name>
</gene>
<sequence>MGPSQSLRLGLAIVLSLSCVCLVESQNAQFNQYNNGQNSYRGPQELYFPQVPSDYQTFLRSLMYPYDDRDRAPFDASKVEHELALGIRLPFFGFSYTYIKIHMHGYVHFGGGPREYRLPIEFPLKPADTVYEKDPAVIAPWLTYQTLLGGTPESGVYTRLVMVRERNELKNCQRTPSDRFECWIQKRVHDDFNGGMIGSQGFKPKFALIITWRNMTVPQMERFAHTQKTNTYQVVLASDETRTYAMFNYDQIEWISSEDRKEGKNGLNPFIGFNAGNTTRAYEFFPYSQQPRVSQLTEGGDEKMKGRYIFQIDEEIYTGTCIDWALDPQLIKQRPRLSFFPKFANMLGGTMINVTGPCFPENAKIECQFQDMSGGRFSAIYRDRNHVSCYMPPVFFHGYVDLTVTINNGDALFYGRFYIQPPELSHVDVIVLNSADKEEKPTDFVIQWTREKLTWNVNDTRSISVHLWGFQDNQEYPSLTYITELGRAALNQLTYALPLQEYANNNNQDLLGLQFGFISVNFTTPTRDSNDQEERSPVVWSHPMPLAWYFWPQWEYHFGTWWKDQFCHDWFQQEREADKFAISLWRCPCTMRQSEFDRGRYAPDTQCSVYTRNCDPFYKRALHCVKSGRPSVGGSGQTCCYDMDGELILTADTMYGGKPHRFFSYGVLPYNQRSKVASLATWSADMMPFFTCCQWQQGKDDSASCQKYKWFRTSQDCSAYQPPGFAAVYGDPHFLTFDGMNYTFGGHGEFSLVRADNEKAKINVQGRFESRRREQPTDLLVQGTYLSGVAVRDNVSSTVELHLRPLAARRFYQLYLIVDNEYIYFWDEKMKTLNFKGVSIYQPTGYYNMSKIVAMFDSGAGVEVSVQHEQLVLNVFLPIEFVNITTGLLGSWDYLADNDVSGDQRGTGGGFLTTDIRQVQEFGEKHRLNESASLFNHMLFGYNFGHYDDPQFKSYNPPGREIEAPWNATFRNRDLSETCATSRACRYDYVVTGSRPFAATTKAVEASVQMTAYEVRKQIIRCQALDKPAYGLKSEIRNFVGKIVRFTCAPGYRLYGHETRQCKETGLWSWGEPPVCKSSRDHVLAMIGITLGILLPIGLLIFCCFLCCKPRREKEYDEYITREVGEEKKAFTEREPEEPRDTAEQKM</sequence>
<protein>
    <submittedName>
        <fullName evidence="15">Protein mesh</fullName>
    </submittedName>
</protein>
<reference evidence="15" key="1">
    <citation type="submission" date="2025-08" db="UniProtKB">
        <authorList>
            <consortium name="RefSeq"/>
        </authorList>
    </citation>
    <scope>IDENTIFICATION</scope>
</reference>
<dbReference type="GeneID" id="100903369"/>
<dbReference type="InterPro" id="IPR003886">
    <property type="entry name" value="NIDO_dom"/>
</dbReference>
<evidence type="ECO:0000259" key="13">
    <source>
        <dbReference type="PROSITE" id="PS51233"/>
    </source>
</evidence>
<name>A0AAJ7P9V5_9ACAR</name>
<dbReference type="PROSITE" id="PS50923">
    <property type="entry name" value="SUSHI"/>
    <property type="match status" value="1"/>
</dbReference>
<dbReference type="SMART" id="SM00032">
    <property type="entry name" value="CCP"/>
    <property type="match status" value="1"/>
</dbReference>
<dbReference type="GO" id="GO:0016020">
    <property type="term" value="C:membrane"/>
    <property type="evidence" value="ECO:0007669"/>
    <property type="project" value="UniProtKB-SubCell"/>
</dbReference>
<dbReference type="Pfam" id="PF00094">
    <property type="entry name" value="VWD"/>
    <property type="match status" value="1"/>
</dbReference>
<evidence type="ECO:0000256" key="4">
    <source>
        <dbReference type="ARBA" id="ARBA00023136"/>
    </source>
</evidence>
<dbReference type="SUPFAM" id="SSF81296">
    <property type="entry name" value="E set domains"/>
    <property type="match status" value="1"/>
</dbReference>
<dbReference type="PROSITE" id="PS51233">
    <property type="entry name" value="VWFD"/>
    <property type="match status" value="1"/>
</dbReference>